<sequence length="73" mass="8262">MCYTVNEIGEDYVVVNGERIEVDPPFETLPGKQEYETWLNEVMANAVEAIGSRAEIPALKHHLAQMAQGWKDE</sequence>
<evidence type="ECO:0000313" key="3">
    <source>
        <dbReference type="EMBL" id="GFP37390.1"/>
    </source>
</evidence>
<dbReference type="Proteomes" id="UP000585609">
    <property type="component" value="Unassembled WGS sequence"/>
</dbReference>
<dbReference type="RefSeq" id="WP_176231628.1">
    <property type="nucleotide sequence ID" value="NZ_BLRZ01000082.1"/>
</dbReference>
<evidence type="ECO:0000313" key="1">
    <source>
        <dbReference type="EMBL" id="GFP24107.1"/>
    </source>
</evidence>
<dbReference type="EMBL" id="BLRW01000342">
    <property type="protein sequence ID" value="GFP24107.1"/>
    <property type="molecule type" value="Genomic_DNA"/>
</dbReference>
<accession>A0A6V8NVD4</accession>
<gene>
    <name evidence="1" type="ORF">HKBW3S09_01573</name>
    <name evidence="2" type="ORF">HKBW3S34_01525</name>
    <name evidence="3" type="ORF">HKBW3S44_01070</name>
</gene>
<evidence type="ECO:0000313" key="5">
    <source>
        <dbReference type="Proteomes" id="UP000585609"/>
    </source>
</evidence>
<evidence type="ECO:0000313" key="2">
    <source>
        <dbReference type="EMBL" id="GFP30605.1"/>
    </source>
</evidence>
<keyword evidence="6" id="KW-1185">Reference proteome</keyword>
<evidence type="ECO:0000313" key="4">
    <source>
        <dbReference type="Proteomes" id="UP000561271"/>
    </source>
</evidence>
<dbReference type="AlphaFoldDB" id="A0A6V8NVD4"/>
<dbReference type="EMBL" id="BLRZ01000082">
    <property type="protein sequence ID" value="GFP30605.1"/>
    <property type="molecule type" value="Genomic_DNA"/>
</dbReference>
<dbReference type="Proteomes" id="UP000588083">
    <property type="component" value="Unassembled WGS sequence"/>
</dbReference>
<comment type="caution">
    <text evidence="1">The sequence shown here is derived from an EMBL/GenBank/DDBJ whole genome shotgun (WGS) entry which is preliminary data.</text>
</comment>
<reference evidence="4 5" key="1">
    <citation type="journal article" date="2020" name="Front. Microbiol.">
        <title>Single-cell genomics of novel Actinobacteria with the Wood-Ljungdahl pathway discovered in a serpentinizing system.</title>
        <authorList>
            <person name="Merino N."/>
            <person name="Kawai M."/>
            <person name="Boyd E.S."/>
            <person name="Colman D.R."/>
            <person name="McGlynn S.E."/>
            <person name="Nealson K.H."/>
            <person name="Kurokawa K."/>
            <person name="Hongoh Y."/>
        </authorList>
    </citation>
    <scope>NUCLEOTIDE SEQUENCE [LARGE SCALE GENOMIC DNA]</scope>
    <source>
        <strain evidence="1 5">S09_30</strain>
        <strain evidence="2 6">S34</strain>
        <strain evidence="3 4">S44</strain>
    </source>
</reference>
<dbReference type="Proteomes" id="UP000561271">
    <property type="component" value="Unassembled WGS sequence"/>
</dbReference>
<proteinExistence type="predicted"/>
<evidence type="ECO:0000313" key="6">
    <source>
        <dbReference type="Proteomes" id="UP000588083"/>
    </source>
</evidence>
<dbReference type="EMBL" id="BLSC01000082">
    <property type="protein sequence ID" value="GFP37390.1"/>
    <property type="molecule type" value="Genomic_DNA"/>
</dbReference>
<protein>
    <submittedName>
        <fullName evidence="1">Uncharacterized protein</fullName>
    </submittedName>
</protein>
<organism evidence="1 5">
    <name type="scientific">Candidatus Hakubella thermalkaliphila</name>
    <dbReference type="NCBI Taxonomy" id="2754717"/>
    <lineage>
        <taxon>Bacteria</taxon>
        <taxon>Bacillati</taxon>
        <taxon>Actinomycetota</taxon>
        <taxon>Actinomycetota incertae sedis</taxon>
        <taxon>Candidatus Hakubellales</taxon>
        <taxon>Candidatus Hakubellaceae</taxon>
        <taxon>Candidatus Hakubella</taxon>
    </lineage>
</organism>
<name>A0A6V8NVD4_9ACTN</name>